<keyword evidence="5 7" id="KW-1133">Transmembrane helix</keyword>
<feature type="transmembrane region" description="Helical" evidence="7">
    <location>
        <begin position="265"/>
        <end position="284"/>
    </location>
</feature>
<feature type="transmembrane region" description="Helical" evidence="7">
    <location>
        <begin position="355"/>
        <end position="377"/>
    </location>
</feature>
<gene>
    <name evidence="9" type="ORF">KSX_59470</name>
</gene>
<dbReference type="RefSeq" id="WP_220197019.1">
    <property type="nucleotide sequence ID" value="NZ_BNJF01000003.1"/>
</dbReference>
<dbReference type="InterPro" id="IPR010290">
    <property type="entry name" value="TM_effector"/>
</dbReference>
<dbReference type="PROSITE" id="PS50850">
    <property type="entry name" value="MFS"/>
    <property type="match status" value="1"/>
</dbReference>
<feature type="transmembrane region" description="Helical" evidence="7">
    <location>
        <begin position="49"/>
        <end position="72"/>
    </location>
</feature>
<evidence type="ECO:0000259" key="8">
    <source>
        <dbReference type="PROSITE" id="PS50850"/>
    </source>
</evidence>
<dbReference type="PANTHER" id="PTHR23513">
    <property type="entry name" value="INTEGRAL MEMBRANE EFFLUX PROTEIN-RELATED"/>
    <property type="match status" value="1"/>
</dbReference>
<feature type="transmembrane region" description="Helical" evidence="7">
    <location>
        <begin position="21"/>
        <end position="43"/>
    </location>
</feature>
<evidence type="ECO:0000256" key="3">
    <source>
        <dbReference type="ARBA" id="ARBA00022475"/>
    </source>
</evidence>
<evidence type="ECO:0000256" key="4">
    <source>
        <dbReference type="ARBA" id="ARBA00022692"/>
    </source>
</evidence>
<dbReference type="SUPFAM" id="SSF103473">
    <property type="entry name" value="MFS general substrate transporter"/>
    <property type="match status" value="1"/>
</dbReference>
<feature type="transmembrane region" description="Helical" evidence="7">
    <location>
        <begin position="314"/>
        <end position="334"/>
    </location>
</feature>
<evidence type="ECO:0000256" key="1">
    <source>
        <dbReference type="ARBA" id="ARBA00004651"/>
    </source>
</evidence>
<feature type="transmembrane region" description="Helical" evidence="7">
    <location>
        <begin position="383"/>
        <end position="404"/>
    </location>
</feature>
<feature type="transmembrane region" description="Helical" evidence="7">
    <location>
        <begin position="182"/>
        <end position="200"/>
    </location>
</feature>
<dbReference type="Pfam" id="PF05977">
    <property type="entry name" value="MFS_3"/>
    <property type="match status" value="1"/>
</dbReference>
<dbReference type="Gene3D" id="1.20.1250.20">
    <property type="entry name" value="MFS general substrate transporter like domains"/>
    <property type="match status" value="1"/>
</dbReference>
<dbReference type="EMBL" id="BNJF01000003">
    <property type="protein sequence ID" value="GHO47784.1"/>
    <property type="molecule type" value="Genomic_DNA"/>
</dbReference>
<dbReference type="InterPro" id="IPR036259">
    <property type="entry name" value="MFS_trans_sf"/>
</dbReference>
<dbReference type="Proteomes" id="UP000612362">
    <property type="component" value="Unassembled WGS sequence"/>
</dbReference>
<keyword evidence="2" id="KW-0813">Transport</keyword>
<dbReference type="CDD" id="cd06173">
    <property type="entry name" value="MFS_MefA_like"/>
    <property type="match status" value="1"/>
</dbReference>
<dbReference type="GO" id="GO:0022857">
    <property type="term" value="F:transmembrane transporter activity"/>
    <property type="evidence" value="ECO:0007669"/>
    <property type="project" value="InterPro"/>
</dbReference>
<evidence type="ECO:0000313" key="10">
    <source>
        <dbReference type="Proteomes" id="UP000612362"/>
    </source>
</evidence>
<dbReference type="AlphaFoldDB" id="A0A8J3IAL5"/>
<keyword evidence="6 7" id="KW-0472">Membrane</keyword>
<protein>
    <submittedName>
        <fullName evidence="9">MFS transporter</fullName>
    </submittedName>
</protein>
<evidence type="ECO:0000313" key="9">
    <source>
        <dbReference type="EMBL" id="GHO47784.1"/>
    </source>
</evidence>
<comment type="caution">
    <text evidence="9">The sequence shown here is derived from an EMBL/GenBank/DDBJ whole genome shotgun (WGS) entry which is preliminary data.</text>
</comment>
<comment type="subcellular location">
    <subcellularLocation>
        <location evidence="1">Cell membrane</location>
        <topology evidence="1">Multi-pass membrane protein</topology>
    </subcellularLocation>
</comment>
<reference evidence="9" key="1">
    <citation type="submission" date="2020-10" db="EMBL/GenBank/DDBJ databases">
        <title>Taxonomic study of unclassified bacteria belonging to the class Ktedonobacteria.</title>
        <authorList>
            <person name="Yabe S."/>
            <person name="Wang C.M."/>
            <person name="Zheng Y."/>
            <person name="Sakai Y."/>
            <person name="Cavaletti L."/>
            <person name="Monciardini P."/>
            <person name="Donadio S."/>
        </authorList>
    </citation>
    <scope>NUCLEOTIDE SEQUENCE</scope>
    <source>
        <strain evidence="9">SOSP1-1</strain>
    </source>
</reference>
<dbReference type="PANTHER" id="PTHR23513:SF6">
    <property type="entry name" value="MAJOR FACILITATOR SUPERFAMILY ASSOCIATED DOMAIN-CONTAINING PROTEIN"/>
    <property type="match status" value="1"/>
</dbReference>
<keyword evidence="3" id="KW-1003">Cell membrane</keyword>
<sequence length="427" mass="46961">MQQKTSDRIPRKINTNFWKYWTGQTISNLGSSVTLFALPLLVYKITGSALNLGIASAVTMLPYLLFGLLLGAWADRVDRKRMMIWVDIGRAAIIASIPMAARLGWLSVWWIYLVGFLHSTLTISFTSGEFAAIPNLVDQDDLVTANGRIQASYSAASILGPVLAGVLVTFVPLVSLMLLDSLSFMLSALSFAFITISFNASKDEQAEHKHIFQDVSEGLRYVWRHPVLRNISLMMALVNFVEATQNAQLVLFAKDRFHASDTQVGLFYTAGSIGIVVLSLLAGVLRTRWSFSKVALSALMLMGLFTLILSFTPWYWLALFIQALAQGLGILFNINTGSLRQAIVPNQLLGRVMSIATFLAWSAIPLGSLLGGFIISLTGNVTLVYAGIGILVMLIPFGFSFTPLGHAERYLPQKDEKQQEVPALDME</sequence>
<keyword evidence="4 7" id="KW-0812">Transmembrane</keyword>
<dbReference type="GO" id="GO:0005886">
    <property type="term" value="C:plasma membrane"/>
    <property type="evidence" value="ECO:0007669"/>
    <property type="project" value="UniProtKB-SubCell"/>
</dbReference>
<feature type="transmembrane region" description="Helical" evidence="7">
    <location>
        <begin position="291"/>
        <end position="308"/>
    </location>
</feature>
<accession>A0A8J3IAL5</accession>
<proteinExistence type="predicted"/>
<organism evidence="9 10">
    <name type="scientific">Ktedonospora formicarum</name>
    <dbReference type="NCBI Taxonomy" id="2778364"/>
    <lineage>
        <taxon>Bacteria</taxon>
        <taxon>Bacillati</taxon>
        <taxon>Chloroflexota</taxon>
        <taxon>Ktedonobacteria</taxon>
        <taxon>Ktedonobacterales</taxon>
        <taxon>Ktedonobacteraceae</taxon>
        <taxon>Ktedonospora</taxon>
    </lineage>
</organism>
<keyword evidence="10" id="KW-1185">Reference proteome</keyword>
<evidence type="ECO:0000256" key="5">
    <source>
        <dbReference type="ARBA" id="ARBA00022989"/>
    </source>
</evidence>
<evidence type="ECO:0000256" key="7">
    <source>
        <dbReference type="SAM" id="Phobius"/>
    </source>
</evidence>
<dbReference type="InterPro" id="IPR020846">
    <property type="entry name" value="MFS_dom"/>
</dbReference>
<evidence type="ECO:0000256" key="2">
    <source>
        <dbReference type="ARBA" id="ARBA00022448"/>
    </source>
</evidence>
<feature type="transmembrane region" description="Helical" evidence="7">
    <location>
        <begin position="153"/>
        <end position="176"/>
    </location>
</feature>
<name>A0A8J3IAL5_9CHLR</name>
<evidence type="ECO:0000256" key="6">
    <source>
        <dbReference type="ARBA" id="ARBA00023136"/>
    </source>
</evidence>
<feature type="domain" description="Major facilitator superfamily (MFS) profile" evidence="8">
    <location>
        <begin position="176"/>
        <end position="427"/>
    </location>
</feature>
<feature type="transmembrane region" description="Helical" evidence="7">
    <location>
        <begin position="109"/>
        <end position="132"/>
    </location>
</feature>